<dbReference type="OrthoDB" id="7181295at2"/>
<dbReference type="RefSeq" id="WP_076693897.1">
    <property type="nucleotide sequence ID" value="NZ_CP015089.1"/>
</dbReference>
<dbReference type="KEGG" id="paby:Ga0080574_TMP3"/>
<protein>
    <recommendedName>
        <fullName evidence="4">Flagellar hook-associated protein 1</fullName>
    </recommendedName>
</protein>
<evidence type="ECO:0000313" key="10">
    <source>
        <dbReference type="Proteomes" id="UP000187059"/>
    </source>
</evidence>
<evidence type="ECO:0000313" key="9">
    <source>
        <dbReference type="EMBL" id="APZ50337.1"/>
    </source>
</evidence>
<evidence type="ECO:0000256" key="4">
    <source>
        <dbReference type="ARBA" id="ARBA00016244"/>
    </source>
</evidence>
<keyword evidence="9" id="KW-0282">Flagellum</keyword>
<accession>A0A1P8ULS3</accession>
<name>A0A1P8ULS3_9RHOB</name>
<evidence type="ECO:0000259" key="8">
    <source>
        <dbReference type="Pfam" id="PF22638"/>
    </source>
</evidence>
<gene>
    <name evidence="9" type="ORF">Ga0080574_TMP3</name>
</gene>
<organism evidence="9 10">
    <name type="scientific">Salipiger abyssi</name>
    <dbReference type="NCBI Taxonomy" id="1250539"/>
    <lineage>
        <taxon>Bacteria</taxon>
        <taxon>Pseudomonadati</taxon>
        <taxon>Pseudomonadota</taxon>
        <taxon>Alphaproteobacteria</taxon>
        <taxon>Rhodobacterales</taxon>
        <taxon>Roseobacteraceae</taxon>
        <taxon>Salipiger</taxon>
    </lineage>
</organism>
<dbReference type="InterPro" id="IPR053927">
    <property type="entry name" value="FlgK_helical"/>
</dbReference>
<evidence type="ECO:0000256" key="5">
    <source>
        <dbReference type="ARBA" id="ARBA00022525"/>
    </source>
</evidence>
<dbReference type="GO" id="GO:0044780">
    <property type="term" value="P:bacterial-type flagellum assembly"/>
    <property type="evidence" value="ECO:0007669"/>
    <property type="project" value="InterPro"/>
</dbReference>
<reference evidence="9 10" key="1">
    <citation type="submission" date="2016-04" db="EMBL/GenBank/DDBJ databases">
        <title>Deep-sea bacteria in the southern Pacific.</title>
        <authorList>
            <person name="Tang K."/>
        </authorList>
    </citation>
    <scope>NUCLEOTIDE SEQUENCE [LARGE SCALE GENOMIC DNA]</scope>
    <source>
        <strain evidence="9 10">JLT2014</strain>
        <plasmid evidence="10">ppaby5</plasmid>
    </source>
</reference>
<keyword evidence="6" id="KW-0975">Bacterial flagellum</keyword>
<keyword evidence="5" id="KW-0964">Secreted</keyword>
<dbReference type="EMBL" id="CP015089">
    <property type="protein sequence ID" value="APZ50337.1"/>
    <property type="molecule type" value="Genomic_DNA"/>
</dbReference>
<dbReference type="Pfam" id="PF22638">
    <property type="entry name" value="FlgK_D1"/>
    <property type="match status" value="1"/>
</dbReference>
<keyword evidence="9" id="KW-0969">Cilium</keyword>
<evidence type="ECO:0000256" key="2">
    <source>
        <dbReference type="ARBA" id="ARBA00004613"/>
    </source>
</evidence>
<dbReference type="PANTHER" id="PTHR30033:SF1">
    <property type="entry name" value="FLAGELLAR HOOK-ASSOCIATED PROTEIN 1"/>
    <property type="match status" value="1"/>
</dbReference>
<evidence type="ECO:0000259" key="7">
    <source>
        <dbReference type="Pfam" id="PF06429"/>
    </source>
</evidence>
<proteinExistence type="inferred from homology"/>
<dbReference type="GO" id="GO:0005576">
    <property type="term" value="C:extracellular region"/>
    <property type="evidence" value="ECO:0007669"/>
    <property type="project" value="UniProtKB-SubCell"/>
</dbReference>
<dbReference type="GO" id="GO:0009424">
    <property type="term" value="C:bacterial-type flagellum hook"/>
    <property type="evidence" value="ECO:0007669"/>
    <property type="project" value="InterPro"/>
</dbReference>
<dbReference type="InterPro" id="IPR002371">
    <property type="entry name" value="FlgK"/>
</dbReference>
<feature type="domain" description="Flagellar hook-associated protein FlgK helical" evidence="8">
    <location>
        <begin position="91"/>
        <end position="300"/>
    </location>
</feature>
<dbReference type="InterPro" id="IPR010930">
    <property type="entry name" value="Flg_bb/hook_C_dom"/>
</dbReference>
<dbReference type="Pfam" id="PF06429">
    <property type="entry name" value="Flg_bbr_C"/>
    <property type="match status" value="1"/>
</dbReference>
<dbReference type="PANTHER" id="PTHR30033">
    <property type="entry name" value="FLAGELLAR HOOK-ASSOCIATED PROTEIN 1"/>
    <property type="match status" value="1"/>
</dbReference>
<dbReference type="AlphaFoldDB" id="A0A1P8ULS3"/>
<dbReference type="GO" id="GO:0005198">
    <property type="term" value="F:structural molecule activity"/>
    <property type="evidence" value="ECO:0007669"/>
    <property type="project" value="InterPro"/>
</dbReference>
<sequence length="471" mass="48113">MGLTSAFNAARSGMGVTSRWAESVSSNIANANNPNFARRDTHIATNAQGAATVSEITRAVDSSLDAMYRDEVGRTARQDAIASGLSAYTSLLGDSQSSNTILTRLTDFQNALGLLSVSPSDGALQRSTVAEAQELARTLNSAGSELADAMDSAEDGIGADIAEINAALSRLDGYNEQLSSGGLGASEAQLALQDKIGAELDALAEYMDFTLRTDAQGRIELFAAGGAPLLTGNAAQVLSFDAATGTLSAGEFEITPGVPGVRGISEGALAGKIELFSETLPEMQAQLDEVARALIAGMEDADASLAPGEAGLFTDAGGVLSDPAAPGLALRIAVNGAVLPEQGGAYWRIRDGMGADVPGAAGDNTQIEAFIAVLDGDMAFDPEAGLGESATLSSYVATLIASQNSARAEAESSAESLAAGAIAVQSTRMSFMGVNVDDELQQLTAIEQSYGANAQVLTVVSEMIDTLLNAV</sequence>
<evidence type="ECO:0000256" key="1">
    <source>
        <dbReference type="ARBA" id="ARBA00004365"/>
    </source>
</evidence>
<evidence type="ECO:0000256" key="6">
    <source>
        <dbReference type="ARBA" id="ARBA00023143"/>
    </source>
</evidence>
<comment type="similarity">
    <text evidence="3">Belongs to the flagella basal body rod proteins family.</text>
</comment>
<comment type="subcellular location">
    <subcellularLocation>
        <location evidence="1">Bacterial flagellum</location>
    </subcellularLocation>
    <subcellularLocation>
        <location evidence="2">Secreted</location>
    </subcellularLocation>
</comment>
<keyword evidence="9" id="KW-0966">Cell projection</keyword>
<feature type="domain" description="Flagellar basal-body/hook protein C-terminal" evidence="7">
    <location>
        <begin position="429"/>
        <end position="469"/>
    </location>
</feature>
<dbReference type="SUPFAM" id="SSF64518">
    <property type="entry name" value="Phase 1 flagellin"/>
    <property type="match status" value="1"/>
</dbReference>
<evidence type="ECO:0000256" key="3">
    <source>
        <dbReference type="ARBA" id="ARBA00009677"/>
    </source>
</evidence>
<keyword evidence="9" id="KW-0614">Plasmid</keyword>
<keyword evidence="10" id="KW-1185">Reference proteome</keyword>
<dbReference type="NCBIfam" id="TIGR02492">
    <property type="entry name" value="flgK_ends"/>
    <property type="match status" value="1"/>
</dbReference>
<dbReference type="Proteomes" id="UP000187059">
    <property type="component" value="Plasmid pPABY5"/>
</dbReference>
<geneLocation type="plasmid" evidence="10">
    <name>ppaby5</name>
</geneLocation>